<gene>
    <name evidence="1" type="ORF">H7E68_01865</name>
</gene>
<protein>
    <submittedName>
        <fullName evidence="1">DUF3791 domain-containing protein</fullName>
    </submittedName>
</protein>
<dbReference type="EMBL" id="JACKWY010000001">
    <property type="protein sequence ID" value="MBB6713479.1"/>
    <property type="molecule type" value="Genomic_DNA"/>
</dbReference>
<accession>A0A7X0S9I4</accession>
<dbReference type="RefSeq" id="WP_185163288.1">
    <property type="nucleotide sequence ID" value="NZ_JACKWY010000001.1"/>
</dbReference>
<name>A0A7X0S9I4_9CLOT</name>
<sequence>MDEQIMACRHLAQFFQIAIEYNMNEIDFTRKALCSEYKEGIEIYKPQWYSQSQYYYFEEFMEENIVESKIYNDEEIEYEKERMYWLGYCLQTWSNKTLKSGKEISTILGTKGIEHLLQNYKIYHTVDPMYVLEDSEEYLEIVIKGDSSSVTLL</sequence>
<comment type="caution">
    <text evidence="1">The sequence shown here is derived from an EMBL/GenBank/DDBJ whole genome shotgun (WGS) entry which is preliminary data.</text>
</comment>
<organism evidence="1 2">
    <name type="scientific">Clostridium gasigenes</name>
    <dbReference type="NCBI Taxonomy" id="94869"/>
    <lineage>
        <taxon>Bacteria</taxon>
        <taxon>Bacillati</taxon>
        <taxon>Bacillota</taxon>
        <taxon>Clostridia</taxon>
        <taxon>Eubacteriales</taxon>
        <taxon>Clostridiaceae</taxon>
        <taxon>Clostridium</taxon>
    </lineage>
</organism>
<proteinExistence type="predicted"/>
<dbReference type="Proteomes" id="UP000585258">
    <property type="component" value="Unassembled WGS sequence"/>
</dbReference>
<evidence type="ECO:0000313" key="2">
    <source>
        <dbReference type="Proteomes" id="UP000585258"/>
    </source>
</evidence>
<evidence type="ECO:0000313" key="1">
    <source>
        <dbReference type="EMBL" id="MBB6713479.1"/>
    </source>
</evidence>
<reference evidence="1 2" key="1">
    <citation type="submission" date="2020-08" db="EMBL/GenBank/DDBJ databases">
        <title>Clostridia isolated from Swiss meat.</title>
        <authorList>
            <person name="Wambui J."/>
            <person name="Stevens M.J.A."/>
            <person name="Stephan R."/>
        </authorList>
    </citation>
    <scope>NUCLEOTIDE SEQUENCE [LARGE SCALE GENOMIC DNA]</scope>
    <source>
        <strain evidence="1 2">CM001</strain>
    </source>
</reference>
<dbReference type="AlphaFoldDB" id="A0A7X0S9I4"/>